<dbReference type="EMBL" id="BGPR01134993">
    <property type="protein sequence ID" value="GBN54741.1"/>
    <property type="molecule type" value="Genomic_DNA"/>
</dbReference>
<organism evidence="1 2">
    <name type="scientific">Araneus ventricosus</name>
    <name type="common">Orbweaver spider</name>
    <name type="synonym">Epeira ventricosa</name>
    <dbReference type="NCBI Taxonomy" id="182803"/>
    <lineage>
        <taxon>Eukaryota</taxon>
        <taxon>Metazoa</taxon>
        <taxon>Ecdysozoa</taxon>
        <taxon>Arthropoda</taxon>
        <taxon>Chelicerata</taxon>
        <taxon>Arachnida</taxon>
        <taxon>Araneae</taxon>
        <taxon>Araneomorphae</taxon>
        <taxon>Entelegynae</taxon>
        <taxon>Araneoidea</taxon>
        <taxon>Araneidae</taxon>
        <taxon>Araneus</taxon>
    </lineage>
</organism>
<evidence type="ECO:0008006" key="3">
    <source>
        <dbReference type="Google" id="ProtNLM"/>
    </source>
</evidence>
<proteinExistence type="predicted"/>
<name>A0A4Y2PU33_ARAVE</name>
<keyword evidence="2" id="KW-1185">Reference proteome</keyword>
<evidence type="ECO:0000313" key="2">
    <source>
        <dbReference type="Proteomes" id="UP000499080"/>
    </source>
</evidence>
<reference evidence="1 2" key="1">
    <citation type="journal article" date="2019" name="Sci. Rep.">
        <title>Orb-weaving spider Araneus ventricosus genome elucidates the spidroin gene catalogue.</title>
        <authorList>
            <person name="Kono N."/>
            <person name="Nakamura H."/>
            <person name="Ohtoshi R."/>
            <person name="Moran D.A.P."/>
            <person name="Shinohara A."/>
            <person name="Yoshida Y."/>
            <person name="Fujiwara M."/>
            <person name="Mori M."/>
            <person name="Tomita M."/>
            <person name="Arakawa K."/>
        </authorList>
    </citation>
    <scope>NUCLEOTIDE SEQUENCE [LARGE SCALE GENOMIC DNA]</scope>
</reference>
<evidence type="ECO:0000313" key="1">
    <source>
        <dbReference type="EMBL" id="GBN54741.1"/>
    </source>
</evidence>
<accession>A0A4Y2PU33</accession>
<protein>
    <recommendedName>
        <fullName evidence="3">RNase H type-1 domain-containing protein</fullName>
    </recommendedName>
</protein>
<gene>
    <name evidence="1" type="ORF">AVEN_58254_1</name>
</gene>
<dbReference type="AlphaFoldDB" id="A0A4Y2PU33"/>
<dbReference type="Proteomes" id="UP000499080">
    <property type="component" value="Unassembled WGS sequence"/>
</dbReference>
<sequence length="109" mass="12254">MQYLKLAGNSKTSQEVISKVLLLQKVEFCFQWIPSHVGVLAMRRQTCLRESALPSRPLVNSSSEIFSIPQEIQTNSAWKIPHTMDWYAGTKSWSLQSVGTRSICIGQVA</sequence>
<comment type="caution">
    <text evidence="1">The sequence shown here is derived from an EMBL/GenBank/DDBJ whole genome shotgun (WGS) entry which is preliminary data.</text>
</comment>